<evidence type="ECO:0000313" key="3">
    <source>
        <dbReference type="Proteomes" id="UP000004664"/>
    </source>
</evidence>
<dbReference type="InterPro" id="IPR007421">
    <property type="entry name" value="Schlafen_AlbA_2_dom"/>
</dbReference>
<dbReference type="Pfam" id="PF13749">
    <property type="entry name" value="HATPase_c_4"/>
    <property type="match status" value="1"/>
</dbReference>
<dbReference type="Gene3D" id="3.30.950.30">
    <property type="entry name" value="Schlafen, AAA domain"/>
    <property type="match status" value="1"/>
</dbReference>
<keyword evidence="3" id="KW-1185">Reference proteome</keyword>
<gene>
    <name evidence="2" type="ORF">Mettu_1593</name>
</gene>
<dbReference type="RefSeq" id="WP_006890737.1">
    <property type="nucleotide sequence ID" value="NZ_JH109152.1"/>
</dbReference>
<dbReference type="InterPro" id="IPR038461">
    <property type="entry name" value="Schlafen_AlbA_2_dom_sf"/>
</dbReference>
<evidence type="ECO:0000259" key="1">
    <source>
        <dbReference type="Pfam" id="PF04326"/>
    </source>
</evidence>
<dbReference type="PANTHER" id="PTHR30595">
    <property type="entry name" value="GLPR-RELATED TRANSCRIPTIONAL REPRESSOR"/>
    <property type="match status" value="1"/>
</dbReference>
<dbReference type="AlphaFoldDB" id="G3IUP6"/>
<dbReference type="Pfam" id="PF04326">
    <property type="entry name" value="SLFN_AlbA_2"/>
    <property type="match status" value="1"/>
</dbReference>
<dbReference type="PANTHER" id="PTHR30595:SF6">
    <property type="entry name" value="SCHLAFEN ALBA-2 DOMAIN-CONTAINING PROTEIN"/>
    <property type="match status" value="1"/>
</dbReference>
<dbReference type="HOGENOM" id="CLU_042798_0_0_6"/>
<feature type="domain" description="Schlafen AlbA-2" evidence="1">
    <location>
        <begin position="25"/>
        <end position="146"/>
    </location>
</feature>
<organism evidence="2 3">
    <name type="scientific">Methylobacter tundripaludum (strain ATCC BAA-1195 / DSM 17260 / SV96)</name>
    <dbReference type="NCBI Taxonomy" id="697282"/>
    <lineage>
        <taxon>Bacteria</taxon>
        <taxon>Pseudomonadati</taxon>
        <taxon>Pseudomonadota</taxon>
        <taxon>Gammaproteobacteria</taxon>
        <taxon>Methylococcales</taxon>
        <taxon>Methylococcaceae</taxon>
        <taxon>Methylobacter</taxon>
    </lineage>
</organism>
<evidence type="ECO:0000313" key="2">
    <source>
        <dbReference type="EMBL" id="EGW22769.1"/>
    </source>
</evidence>
<dbReference type="Gene3D" id="3.30.565.60">
    <property type="match status" value="1"/>
</dbReference>
<accession>G3IUP6</accession>
<dbReference type="InterPro" id="IPR038475">
    <property type="entry name" value="RecG_C_sf"/>
</dbReference>
<dbReference type="OrthoDB" id="9805115at2"/>
<proteinExistence type="predicted"/>
<dbReference type="eggNOG" id="COG2865">
    <property type="taxonomic scope" value="Bacteria"/>
</dbReference>
<reference evidence="2 3" key="1">
    <citation type="submission" date="2011-06" db="EMBL/GenBank/DDBJ databases">
        <title>Genomic sequence of Methylobacter tundripaludum SV96.</title>
        <authorList>
            <consortium name="US DOE Joint Genome Institute"/>
            <person name="Lucas S."/>
            <person name="Han J."/>
            <person name="Lapidus A."/>
            <person name="Cheng J.-F."/>
            <person name="Goodwin L."/>
            <person name="Pitluck S."/>
            <person name="Held B."/>
            <person name="Detter J.C."/>
            <person name="Han C."/>
            <person name="Tapia R."/>
            <person name="Land M."/>
            <person name="Hauser L."/>
            <person name="Kyrpides N."/>
            <person name="Ivanova N."/>
            <person name="Ovchinnikova G."/>
            <person name="Pagani I."/>
            <person name="Klotz M.G."/>
            <person name="Dispirito A.A."/>
            <person name="Murrell J.C."/>
            <person name="Dunfield P."/>
            <person name="Kalyuzhnaya M.G."/>
            <person name="Svenning M."/>
            <person name="Trotsenko Y.A."/>
            <person name="Stein L.Y."/>
            <person name="Woyke T."/>
        </authorList>
    </citation>
    <scope>NUCLEOTIDE SEQUENCE [LARGE SCALE GENOMIC DNA]</scope>
    <source>
        <strain evidence="3">ATCC BAA-1195 / DSM 17260 / SV96</strain>
    </source>
</reference>
<sequence>MNSSINRTFEYLNGLLREFIALPNETECVEFKQNNTDPEQIGEYISALSNSAALSGKANAYLVWGVDDATHAIVGTNFSLSAEKKGNEELESWLLRLLSPKLHFHFYSLDIDEKQVVILEIARAAHNPVQFQGKEFIRVGSYKKQLKDYPDKERALWRIFDEIPFEEIMALERVTDEDVLKILDYPAYFDLLGLALPENRQSIISRLKDDDLIAPCDAGGWNITNLAAILFANQLADFKKLKRKTVRVIVYKGNNRVETIREHEEKKGYACGFERIVGFINDLLPRNEVIKAFRKESPMYPELAVRELVANALIHQDFFARGTGPMVEIFSDRLEITNPGIPLVAPNRFLDSPPKSRNESVASMMRRVGVCEERGSGIDKVVFQTERHQLPAPLFEVTDEHTRSILFAYKPLNDMGKEDRVRACYLHCCLKWVERKPMNNASVRERFGIENQNKALASRIIALTIDSGLIKPHDADAGVRNRRYIPSWS</sequence>
<protein>
    <submittedName>
        <fullName evidence="2">Putative transcriptional regulator</fullName>
    </submittedName>
</protein>
<dbReference type="EMBL" id="JH109152">
    <property type="protein sequence ID" value="EGW22769.1"/>
    <property type="molecule type" value="Genomic_DNA"/>
</dbReference>
<dbReference type="Proteomes" id="UP000004664">
    <property type="component" value="Unassembled WGS sequence"/>
</dbReference>
<dbReference type="STRING" id="697282.Mettu_1593"/>
<name>G3IUP6_METTV</name>